<evidence type="ECO:0000256" key="3">
    <source>
        <dbReference type="ARBA" id="ARBA00022801"/>
    </source>
</evidence>
<dbReference type="PANTHER" id="PTHR11113:SF14">
    <property type="entry name" value="N-ACETYLGLUCOSAMINE-6-PHOSPHATE DEACETYLASE"/>
    <property type="match status" value="1"/>
</dbReference>
<dbReference type="NCBIfam" id="TIGR00221">
    <property type="entry name" value="nagA"/>
    <property type="match status" value="1"/>
</dbReference>
<gene>
    <name evidence="7" type="primary">nagA</name>
    <name evidence="7" type="ORF">Q8X39_14210</name>
</gene>
<evidence type="ECO:0000256" key="2">
    <source>
        <dbReference type="ARBA" id="ARBA00022723"/>
    </source>
</evidence>
<evidence type="ECO:0000313" key="8">
    <source>
        <dbReference type="Proteomes" id="UP001235760"/>
    </source>
</evidence>
<evidence type="ECO:0000256" key="4">
    <source>
        <dbReference type="ARBA" id="ARBA00023277"/>
    </source>
</evidence>
<dbReference type="EMBL" id="JAUZEE010000007">
    <property type="protein sequence ID" value="MDP4301793.1"/>
    <property type="molecule type" value="Genomic_DNA"/>
</dbReference>
<dbReference type="EC" id="3.5.1.25" evidence="7"/>
<dbReference type="InterPro" id="IPR032466">
    <property type="entry name" value="Metal_Hydrolase"/>
</dbReference>
<evidence type="ECO:0000256" key="5">
    <source>
        <dbReference type="PIRNR" id="PIRNR038994"/>
    </source>
</evidence>
<name>A0ABT9G5N7_LEPDI</name>
<dbReference type="RefSeq" id="WP_305750338.1">
    <property type="nucleotide sequence ID" value="NZ_JAUZEE010000007.1"/>
</dbReference>
<dbReference type="InterPro" id="IPR003764">
    <property type="entry name" value="GlcNAc_6-P_deAcase"/>
</dbReference>
<dbReference type="SUPFAM" id="SSF51338">
    <property type="entry name" value="Composite domain of metallo-dependent hydrolases"/>
    <property type="match status" value="1"/>
</dbReference>
<organism evidence="7 8">
    <name type="scientific">Leptothrix discophora</name>
    <dbReference type="NCBI Taxonomy" id="89"/>
    <lineage>
        <taxon>Bacteria</taxon>
        <taxon>Pseudomonadati</taxon>
        <taxon>Pseudomonadota</taxon>
        <taxon>Betaproteobacteria</taxon>
        <taxon>Burkholderiales</taxon>
        <taxon>Sphaerotilaceae</taxon>
        <taxon>Leptothrix</taxon>
    </lineage>
</organism>
<protein>
    <submittedName>
        <fullName evidence="7">N-acetylglucosamine-6-phosphate deacetylase</fullName>
        <ecNumber evidence="7">3.5.1.25</ecNumber>
    </submittedName>
</protein>
<feature type="domain" description="Amidohydrolase-related" evidence="6">
    <location>
        <begin position="56"/>
        <end position="376"/>
    </location>
</feature>
<proteinExistence type="inferred from homology"/>
<evidence type="ECO:0000259" key="6">
    <source>
        <dbReference type="Pfam" id="PF01979"/>
    </source>
</evidence>
<keyword evidence="8" id="KW-1185">Reference proteome</keyword>
<dbReference type="CDD" id="cd00854">
    <property type="entry name" value="NagA"/>
    <property type="match status" value="1"/>
</dbReference>
<dbReference type="SUPFAM" id="SSF51556">
    <property type="entry name" value="Metallo-dependent hydrolases"/>
    <property type="match status" value="1"/>
</dbReference>
<keyword evidence="3 5" id="KW-0378">Hydrolase</keyword>
<dbReference type="Gene3D" id="2.30.40.10">
    <property type="entry name" value="Urease, subunit C, domain 1"/>
    <property type="match status" value="1"/>
</dbReference>
<dbReference type="Gene3D" id="3.20.20.140">
    <property type="entry name" value="Metal-dependent hydrolases"/>
    <property type="match status" value="1"/>
</dbReference>
<keyword evidence="2" id="KW-0479">Metal-binding</keyword>
<dbReference type="InterPro" id="IPR011059">
    <property type="entry name" value="Metal-dep_hydrolase_composite"/>
</dbReference>
<accession>A0ABT9G5N7</accession>
<comment type="caution">
    <text evidence="7">The sequence shown here is derived from an EMBL/GenBank/DDBJ whole genome shotgun (WGS) entry which is preliminary data.</text>
</comment>
<dbReference type="PIRSF" id="PIRSF038994">
    <property type="entry name" value="NagA"/>
    <property type="match status" value="1"/>
</dbReference>
<keyword evidence="4 5" id="KW-0119">Carbohydrate metabolism</keyword>
<sequence length="381" mass="39707">MNTATKPAPNTRSGRLDGDILTPTGLLRGTITWRDGRIASLAGQPVDAPGGDAPLLLPGFIDLHVHGGGGHDVMDGAEHPEAAAEVARCHVRHGTTAMLATTMTAPMDEIRAALVALAPHVRQRPAGSARILGVHLEGPYINPGRLGAQPAFARALTLAEVHELHALAPLVTITLAPEVDGHLDLIAALREAGHRVQLGHSNARYEDGVAALRCGAVSFTHLFNAMSALHHREPGLVGAALAHARYAEIIPDLLHVHPGAIHAARRAIPGLYCVSDATAATGMPDGDYRLGRHTVRKCEGGVRLADGTLAGSALTLDQALRNLVAIGLPLAEASMRVSTHAADLIGRPDLGRLAVGACADLVVLDPRHLTIQQVLVDGAPP</sequence>
<reference evidence="7 8" key="1">
    <citation type="submission" date="2023-08" db="EMBL/GenBank/DDBJ databases">
        <authorList>
            <person name="Roldan D.M."/>
            <person name="Menes R.J."/>
        </authorList>
    </citation>
    <scope>NUCLEOTIDE SEQUENCE [LARGE SCALE GENOMIC DNA]</scope>
    <source>
        <strain evidence="7 8">CCM 2812</strain>
    </source>
</reference>
<dbReference type="InterPro" id="IPR006680">
    <property type="entry name" value="Amidohydro-rel"/>
</dbReference>
<evidence type="ECO:0000313" key="7">
    <source>
        <dbReference type="EMBL" id="MDP4301793.1"/>
    </source>
</evidence>
<dbReference type="Pfam" id="PF01979">
    <property type="entry name" value="Amidohydro_1"/>
    <property type="match status" value="1"/>
</dbReference>
<evidence type="ECO:0000256" key="1">
    <source>
        <dbReference type="ARBA" id="ARBA00010716"/>
    </source>
</evidence>
<dbReference type="GO" id="GO:0008448">
    <property type="term" value="F:N-acetylglucosamine-6-phosphate deacetylase activity"/>
    <property type="evidence" value="ECO:0007669"/>
    <property type="project" value="UniProtKB-EC"/>
</dbReference>
<comment type="similarity">
    <text evidence="1 5">Belongs to the metallo-dependent hydrolases superfamily. NagA family.</text>
</comment>
<dbReference type="PANTHER" id="PTHR11113">
    <property type="entry name" value="N-ACETYLGLUCOSAMINE-6-PHOSPHATE DEACETYLASE"/>
    <property type="match status" value="1"/>
</dbReference>
<dbReference type="Proteomes" id="UP001235760">
    <property type="component" value="Unassembled WGS sequence"/>
</dbReference>